<evidence type="ECO:0000256" key="1">
    <source>
        <dbReference type="ARBA" id="ARBA00004651"/>
    </source>
</evidence>
<comment type="subcellular location">
    <subcellularLocation>
        <location evidence="1">Cell membrane</location>
        <topology evidence="1">Multi-pass membrane protein</topology>
    </subcellularLocation>
</comment>
<organism evidence="9 10">
    <name type="scientific">Haloplanus rubicundus</name>
    <dbReference type="NCBI Taxonomy" id="1547898"/>
    <lineage>
        <taxon>Archaea</taxon>
        <taxon>Methanobacteriati</taxon>
        <taxon>Methanobacteriota</taxon>
        <taxon>Stenosarchaea group</taxon>
        <taxon>Halobacteria</taxon>
        <taxon>Halobacteriales</taxon>
        <taxon>Haloferacaceae</taxon>
        <taxon>Haloplanus</taxon>
    </lineage>
</organism>
<evidence type="ECO:0000256" key="8">
    <source>
        <dbReference type="SAM" id="Phobius"/>
    </source>
</evidence>
<evidence type="ECO:0000256" key="6">
    <source>
        <dbReference type="ARBA" id="ARBA00022989"/>
    </source>
</evidence>
<proteinExistence type="inferred from homology"/>
<feature type="transmembrane region" description="Helical" evidence="8">
    <location>
        <begin position="113"/>
        <end position="133"/>
    </location>
</feature>
<evidence type="ECO:0000256" key="5">
    <source>
        <dbReference type="ARBA" id="ARBA00022692"/>
    </source>
</evidence>
<keyword evidence="4" id="KW-1003">Cell membrane</keyword>
<protein>
    <submittedName>
        <fullName evidence="9">Branched-chain amino acid ABC transporter permease</fullName>
    </submittedName>
</protein>
<accession>A0A345E8Y8</accession>
<keyword evidence="3" id="KW-0813">Transport</keyword>
<dbReference type="PANTHER" id="PTHR34979">
    <property type="entry name" value="INNER MEMBRANE PROTEIN YGAZ"/>
    <property type="match status" value="1"/>
</dbReference>
<dbReference type="KEGG" id="haq:DU484_01640"/>
<feature type="transmembrane region" description="Helical" evidence="8">
    <location>
        <begin position="88"/>
        <end position="107"/>
    </location>
</feature>
<gene>
    <name evidence="9" type="ORF">DU484_01640</name>
</gene>
<dbReference type="GO" id="GO:1903785">
    <property type="term" value="P:L-valine transmembrane transport"/>
    <property type="evidence" value="ECO:0007669"/>
    <property type="project" value="TreeGrafter"/>
</dbReference>
<dbReference type="InterPro" id="IPR011606">
    <property type="entry name" value="Brnchd-chn_aa_trnsp_permease"/>
</dbReference>
<dbReference type="Proteomes" id="UP000252985">
    <property type="component" value="Chromosome"/>
</dbReference>
<evidence type="ECO:0000256" key="3">
    <source>
        <dbReference type="ARBA" id="ARBA00022448"/>
    </source>
</evidence>
<feature type="transmembrane region" description="Helical" evidence="8">
    <location>
        <begin position="235"/>
        <end position="265"/>
    </location>
</feature>
<evidence type="ECO:0000313" key="9">
    <source>
        <dbReference type="EMBL" id="AXG08660.1"/>
    </source>
</evidence>
<evidence type="ECO:0000313" key="10">
    <source>
        <dbReference type="Proteomes" id="UP000252985"/>
    </source>
</evidence>
<dbReference type="AlphaFoldDB" id="A0A345E8Y8"/>
<comment type="similarity">
    <text evidence="2">Belongs to the AzlC family.</text>
</comment>
<evidence type="ECO:0000256" key="7">
    <source>
        <dbReference type="ARBA" id="ARBA00023136"/>
    </source>
</evidence>
<keyword evidence="7 8" id="KW-0472">Membrane</keyword>
<dbReference type="PANTHER" id="PTHR34979:SF1">
    <property type="entry name" value="INNER MEMBRANE PROTEIN YGAZ"/>
    <property type="match status" value="1"/>
</dbReference>
<dbReference type="Pfam" id="PF03591">
    <property type="entry name" value="AzlC"/>
    <property type="match status" value="1"/>
</dbReference>
<dbReference type="EMBL" id="CP031148">
    <property type="protein sequence ID" value="AXG08660.1"/>
    <property type="molecule type" value="Genomic_DNA"/>
</dbReference>
<name>A0A345E8Y8_9EURY</name>
<evidence type="ECO:0000256" key="2">
    <source>
        <dbReference type="ARBA" id="ARBA00010735"/>
    </source>
</evidence>
<feature type="transmembrane region" description="Helical" evidence="8">
    <location>
        <begin position="54"/>
        <end position="76"/>
    </location>
</feature>
<dbReference type="GO" id="GO:0005886">
    <property type="term" value="C:plasma membrane"/>
    <property type="evidence" value="ECO:0007669"/>
    <property type="project" value="UniProtKB-SubCell"/>
</dbReference>
<sequence length="268" mass="28169">MTAHRVGRNALLRAFTVLDVVRGDDVDYPPTERCRPVTTAPPDVQFGWAGLRDGFVQCVPVALGVAGYGVVFGVLAREAGLSVAEATLMSATVLAGAAQLIAIELWADPVPVVAVVGTTLVVNLRYVLMGAALRPWFRRIAPRQAYASVFFTADENWALTMGELRSGSRLGAFLLGSGLAIWSFWVAATVVGATAGGVVGDPSRYGLDFALTAVFLAIAVELWEGRSTLAPWGAAAVVAVATEALLPGRWYVLCGALAGVLAVVVRRD</sequence>
<evidence type="ECO:0000256" key="4">
    <source>
        <dbReference type="ARBA" id="ARBA00022475"/>
    </source>
</evidence>
<feature type="transmembrane region" description="Helical" evidence="8">
    <location>
        <begin position="170"/>
        <end position="193"/>
    </location>
</feature>
<keyword evidence="6 8" id="KW-1133">Transmembrane helix</keyword>
<keyword evidence="5 8" id="KW-0812">Transmembrane</keyword>
<reference evidence="9 10" key="1">
    <citation type="submission" date="2018-07" db="EMBL/GenBank/DDBJ databases">
        <title>Genome sequences of Haloplanus sp. CBA1112.</title>
        <authorList>
            <person name="Kim Y.B."/>
            <person name="Roh S.W."/>
        </authorList>
    </citation>
    <scope>NUCLEOTIDE SEQUENCE [LARGE SCALE GENOMIC DNA]</scope>
    <source>
        <strain evidence="9 10">CBA1112</strain>
    </source>
</reference>